<gene>
    <name evidence="2" type="ORF">FOMPIDRAFT_1049935</name>
</gene>
<protein>
    <recommendedName>
        <fullName evidence="1">Protein kinase domain-containing protein</fullName>
    </recommendedName>
</protein>
<dbReference type="InParanoid" id="S8FF65"/>
<dbReference type="EMBL" id="KE504151">
    <property type="protein sequence ID" value="EPT00101.1"/>
    <property type="molecule type" value="Genomic_DNA"/>
</dbReference>
<name>S8FF65_FOMSC</name>
<evidence type="ECO:0000259" key="1">
    <source>
        <dbReference type="PROSITE" id="PS50011"/>
    </source>
</evidence>
<dbReference type="HOGENOM" id="CLU_052197_0_0_1"/>
<reference evidence="2 3" key="1">
    <citation type="journal article" date="2012" name="Science">
        <title>The Paleozoic origin of enzymatic lignin decomposition reconstructed from 31 fungal genomes.</title>
        <authorList>
            <person name="Floudas D."/>
            <person name="Binder M."/>
            <person name="Riley R."/>
            <person name="Barry K."/>
            <person name="Blanchette R.A."/>
            <person name="Henrissat B."/>
            <person name="Martinez A.T."/>
            <person name="Otillar R."/>
            <person name="Spatafora J.W."/>
            <person name="Yadav J.S."/>
            <person name="Aerts A."/>
            <person name="Benoit I."/>
            <person name="Boyd A."/>
            <person name="Carlson A."/>
            <person name="Copeland A."/>
            <person name="Coutinho P.M."/>
            <person name="de Vries R.P."/>
            <person name="Ferreira P."/>
            <person name="Findley K."/>
            <person name="Foster B."/>
            <person name="Gaskell J."/>
            <person name="Glotzer D."/>
            <person name="Gorecki P."/>
            <person name="Heitman J."/>
            <person name="Hesse C."/>
            <person name="Hori C."/>
            <person name="Igarashi K."/>
            <person name="Jurgens J.A."/>
            <person name="Kallen N."/>
            <person name="Kersten P."/>
            <person name="Kohler A."/>
            <person name="Kuees U."/>
            <person name="Kumar T.K.A."/>
            <person name="Kuo A."/>
            <person name="LaButti K."/>
            <person name="Larrondo L.F."/>
            <person name="Lindquist E."/>
            <person name="Ling A."/>
            <person name="Lombard V."/>
            <person name="Lucas S."/>
            <person name="Lundell T."/>
            <person name="Martin R."/>
            <person name="McLaughlin D.J."/>
            <person name="Morgenstern I."/>
            <person name="Morin E."/>
            <person name="Murat C."/>
            <person name="Nagy L.G."/>
            <person name="Nolan M."/>
            <person name="Ohm R.A."/>
            <person name="Patyshakuliyeva A."/>
            <person name="Rokas A."/>
            <person name="Ruiz-Duenas F.J."/>
            <person name="Sabat G."/>
            <person name="Salamov A."/>
            <person name="Samejima M."/>
            <person name="Schmutz J."/>
            <person name="Slot J.C."/>
            <person name="St John F."/>
            <person name="Stenlid J."/>
            <person name="Sun H."/>
            <person name="Sun S."/>
            <person name="Syed K."/>
            <person name="Tsang A."/>
            <person name="Wiebenga A."/>
            <person name="Young D."/>
            <person name="Pisabarro A."/>
            <person name="Eastwood D.C."/>
            <person name="Martin F."/>
            <person name="Cullen D."/>
            <person name="Grigoriev I.V."/>
            <person name="Hibbett D.S."/>
        </authorList>
    </citation>
    <scope>NUCLEOTIDE SEQUENCE</scope>
    <source>
        <strain evidence="3">FP-58527</strain>
    </source>
</reference>
<proteinExistence type="predicted"/>
<dbReference type="InterPro" id="IPR011009">
    <property type="entry name" value="Kinase-like_dom_sf"/>
</dbReference>
<dbReference type="PROSITE" id="PS50011">
    <property type="entry name" value="PROTEIN_KINASE_DOM"/>
    <property type="match status" value="1"/>
</dbReference>
<sequence length="314" mass="35635">MSHNTSLGRFSTLTLTGAPIRGAITLSRRETFPSRQYDFSQYDYFNQPDWKPMEVPTQGRHLCLRLEGCIGRGGSAVVYAAKATSNDPEGCASPIEAELCVKLAKPHRCRTLAREGWVYEQLAEGTYQGVIVPRCYGFFAADLPHNQFPVSPISLEDLLDTFDFDTADLWHDERLCDEEWKITDSTPGGRELSPWVDWRRDPSAPLLCVLVMTRGGGPYTLHEDHLDKSNRAEVFEILDDLSADGILHQDLRPANIIRAPADAETCPRHNRVHKWNLIDFALTRVDTPDDSEDKLRFQAVSMYQKRGYTCRRFA</sequence>
<accession>S8FF65</accession>
<dbReference type="eggNOG" id="ENOG502SV4Q">
    <property type="taxonomic scope" value="Eukaryota"/>
</dbReference>
<organism evidence="2 3">
    <name type="scientific">Fomitopsis schrenkii</name>
    <name type="common">Brown rot fungus</name>
    <dbReference type="NCBI Taxonomy" id="2126942"/>
    <lineage>
        <taxon>Eukaryota</taxon>
        <taxon>Fungi</taxon>
        <taxon>Dikarya</taxon>
        <taxon>Basidiomycota</taxon>
        <taxon>Agaricomycotina</taxon>
        <taxon>Agaricomycetes</taxon>
        <taxon>Polyporales</taxon>
        <taxon>Fomitopsis</taxon>
    </lineage>
</organism>
<dbReference type="Proteomes" id="UP000015241">
    <property type="component" value="Unassembled WGS sequence"/>
</dbReference>
<dbReference type="GO" id="GO:0005524">
    <property type="term" value="F:ATP binding"/>
    <property type="evidence" value="ECO:0007669"/>
    <property type="project" value="InterPro"/>
</dbReference>
<evidence type="ECO:0000313" key="2">
    <source>
        <dbReference type="EMBL" id="EPT00101.1"/>
    </source>
</evidence>
<dbReference type="SUPFAM" id="SSF56112">
    <property type="entry name" value="Protein kinase-like (PK-like)"/>
    <property type="match status" value="1"/>
</dbReference>
<dbReference type="InterPro" id="IPR000719">
    <property type="entry name" value="Prot_kinase_dom"/>
</dbReference>
<dbReference type="AlphaFoldDB" id="S8FF65"/>
<dbReference type="GO" id="GO:0004672">
    <property type="term" value="F:protein kinase activity"/>
    <property type="evidence" value="ECO:0007669"/>
    <property type="project" value="InterPro"/>
</dbReference>
<dbReference type="OrthoDB" id="2792339at2759"/>
<keyword evidence="3" id="KW-1185">Reference proteome</keyword>
<evidence type="ECO:0000313" key="3">
    <source>
        <dbReference type="Proteomes" id="UP000015241"/>
    </source>
</evidence>
<feature type="domain" description="Protein kinase" evidence="1">
    <location>
        <begin position="64"/>
        <end position="314"/>
    </location>
</feature>